<dbReference type="OrthoDB" id="4088875at2759"/>
<keyword evidence="2" id="KW-1133">Transmembrane helix</keyword>
<evidence type="ECO:0000313" key="3">
    <source>
        <dbReference type="EMBL" id="EGW32904.1"/>
    </source>
</evidence>
<feature type="region of interest" description="Disordered" evidence="1">
    <location>
        <begin position="193"/>
        <end position="215"/>
    </location>
</feature>
<dbReference type="KEGG" id="spaa:SPAPADRAFT_49836"/>
<dbReference type="eggNOG" id="ENOG502S2K8">
    <property type="taxonomic scope" value="Eukaryota"/>
</dbReference>
<sequence>MYIHDKLLTHTLQKRSTGNAGYVFLANIIALMLAVVAVGVVNKRRKQRGIQPIYGTRWITPPTYRQSQHQYEQPDHIRDPDLPSAYVPAYTATANEHDMGYYDGSGKFHPNPNVKTPIPLPPPARHRTESYGDVAPIMNDLPVSFLATDRVGNNGNNCRASTSSGGTTTTADNEVHELTNTVDGEITRTTDQSVVTENNSVSETDRTNTVYNSNN</sequence>
<name>G3AKE7_SPAPN</name>
<dbReference type="PANTHER" id="PTHR28187">
    <property type="entry name" value="PROTEIN RCR1-RELATED"/>
    <property type="match status" value="1"/>
</dbReference>
<organism evidence="4">
    <name type="scientific">Spathaspora passalidarum (strain NRRL Y-27907 / 11-Y1)</name>
    <dbReference type="NCBI Taxonomy" id="619300"/>
    <lineage>
        <taxon>Eukaryota</taxon>
        <taxon>Fungi</taxon>
        <taxon>Dikarya</taxon>
        <taxon>Ascomycota</taxon>
        <taxon>Saccharomycotina</taxon>
        <taxon>Pichiomycetes</taxon>
        <taxon>Debaryomycetaceae</taxon>
        <taxon>Spathaspora</taxon>
    </lineage>
</organism>
<feature type="transmembrane region" description="Helical" evidence="2">
    <location>
        <begin position="20"/>
        <end position="41"/>
    </location>
</feature>
<dbReference type="PANTHER" id="PTHR28187:SF1">
    <property type="entry name" value="PROTEIN RCR1-RELATED"/>
    <property type="match status" value="1"/>
</dbReference>
<evidence type="ECO:0000256" key="2">
    <source>
        <dbReference type="SAM" id="Phobius"/>
    </source>
</evidence>
<dbReference type="HOGENOM" id="CLU_1283978_0_0_1"/>
<dbReference type="InParanoid" id="G3AKE7"/>
<dbReference type="GeneID" id="18871377"/>
<evidence type="ECO:0000256" key="1">
    <source>
        <dbReference type="SAM" id="MobiDB-lite"/>
    </source>
</evidence>
<proteinExistence type="predicted"/>
<keyword evidence="4" id="KW-1185">Reference proteome</keyword>
<evidence type="ECO:0008006" key="5">
    <source>
        <dbReference type="Google" id="ProtNLM"/>
    </source>
</evidence>
<dbReference type="Pfam" id="PF12273">
    <property type="entry name" value="RCR"/>
    <property type="match status" value="1"/>
</dbReference>
<evidence type="ECO:0000313" key="4">
    <source>
        <dbReference type="Proteomes" id="UP000000709"/>
    </source>
</evidence>
<dbReference type="Proteomes" id="UP000000709">
    <property type="component" value="Unassembled WGS sequence"/>
</dbReference>
<dbReference type="AlphaFoldDB" id="G3AKE7"/>
<reference evidence="3 4" key="1">
    <citation type="journal article" date="2011" name="Proc. Natl. Acad. Sci. U.S.A.">
        <title>Comparative genomics of xylose-fermenting fungi for enhanced biofuel production.</title>
        <authorList>
            <person name="Wohlbach D.J."/>
            <person name="Kuo A."/>
            <person name="Sato T.K."/>
            <person name="Potts K.M."/>
            <person name="Salamov A.A."/>
            <person name="LaButti K.M."/>
            <person name="Sun H."/>
            <person name="Clum A."/>
            <person name="Pangilinan J.L."/>
            <person name="Lindquist E.A."/>
            <person name="Lucas S."/>
            <person name="Lapidus A."/>
            <person name="Jin M."/>
            <person name="Gunawan C."/>
            <person name="Balan V."/>
            <person name="Dale B.E."/>
            <person name="Jeffries T.W."/>
            <person name="Zinkel R."/>
            <person name="Barry K.W."/>
            <person name="Grigoriev I.V."/>
            <person name="Gasch A.P."/>
        </authorList>
    </citation>
    <scope>NUCLEOTIDE SEQUENCE [LARGE SCALE GENOMIC DNA]</scope>
    <source>
        <strain evidence="4">NRRL Y-27907 / 11-Y1</strain>
    </source>
</reference>
<accession>G3AKE7</accession>
<dbReference type="EMBL" id="GL996501">
    <property type="protein sequence ID" value="EGW32904.1"/>
    <property type="molecule type" value="Genomic_DNA"/>
</dbReference>
<dbReference type="GO" id="GO:0016192">
    <property type="term" value="P:vesicle-mediated transport"/>
    <property type="evidence" value="ECO:0007669"/>
    <property type="project" value="TreeGrafter"/>
</dbReference>
<keyword evidence="2" id="KW-0812">Transmembrane</keyword>
<protein>
    <recommendedName>
        <fullName evidence="5">Protein RCR2</fullName>
    </recommendedName>
</protein>
<dbReference type="RefSeq" id="XP_007374419.1">
    <property type="nucleotide sequence ID" value="XM_007374357.1"/>
</dbReference>
<keyword evidence="2" id="KW-0472">Membrane</keyword>
<dbReference type="InterPro" id="IPR020999">
    <property type="entry name" value="Chitin_synth_reg_RCR"/>
</dbReference>
<gene>
    <name evidence="3" type="ORF">SPAPADRAFT_49836</name>
</gene>